<dbReference type="EMBL" id="JRKL02007417">
    <property type="protein sequence ID" value="KAF3947766.1"/>
    <property type="molecule type" value="Genomic_DNA"/>
</dbReference>
<accession>A0A8J4QC73</accession>
<evidence type="ECO:0000313" key="2">
    <source>
        <dbReference type="Proteomes" id="UP000737018"/>
    </source>
</evidence>
<evidence type="ECO:0000313" key="1">
    <source>
        <dbReference type="EMBL" id="KAF3947766.1"/>
    </source>
</evidence>
<comment type="caution">
    <text evidence="1">The sequence shown here is derived from an EMBL/GenBank/DDBJ whole genome shotgun (WGS) entry which is preliminary data.</text>
</comment>
<sequence>FELCGGGSLWCSHVGLLGSYRMVWNVDRVTWV</sequence>
<organism evidence="1 2">
    <name type="scientific">Castanea mollissima</name>
    <name type="common">Chinese chestnut</name>
    <dbReference type="NCBI Taxonomy" id="60419"/>
    <lineage>
        <taxon>Eukaryota</taxon>
        <taxon>Viridiplantae</taxon>
        <taxon>Streptophyta</taxon>
        <taxon>Embryophyta</taxon>
        <taxon>Tracheophyta</taxon>
        <taxon>Spermatophyta</taxon>
        <taxon>Magnoliopsida</taxon>
        <taxon>eudicotyledons</taxon>
        <taxon>Gunneridae</taxon>
        <taxon>Pentapetalae</taxon>
        <taxon>rosids</taxon>
        <taxon>fabids</taxon>
        <taxon>Fagales</taxon>
        <taxon>Fagaceae</taxon>
        <taxon>Castanea</taxon>
    </lineage>
</organism>
<feature type="non-terminal residue" evidence="1">
    <location>
        <position position="1"/>
    </location>
</feature>
<reference evidence="1" key="1">
    <citation type="submission" date="2020-03" db="EMBL/GenBank/DDBJ databases">
        <title>Castanea mollissima Vanexum genome sequencing.</title>
        <authorList>
            <person name="Staton M."/>
        </authorList>
    </citation>
    <scope>NUCLEOTIDE SEQUENCE</scope>
    <source>
        <tissue evidence="1">Leaf</tissue>
    </source>
</reference>
<dbReference type="AlphaFoldDB" id="A0A8J4QC73"/>
<protein>
    <submittedName>
        <fullName evidence="1">Uncharacterized protein</fullName>
    </submittedName>
</protein>
<gene>
    <name evidence="1" type="ORF">CMV_026144</name>
</gene>
<dbReference type="Proteomes" id="UP000737018">
    <property type="component" value="Unassembled WGS sequence"/>
</dbReference>
<proteinExistence type="predicted"/>
<keyword evidence="2" id="KW-1185">Reference proteome</keyword>
<name>A0A8J4QC73_9ROSI</name>